<dbReference type="PROSITE" id="PS01107">
    <property type="entry name" value="RIBOSOMAL_L27E"/>
    <property type="match status" value="1"/>
</dbReference>
<dbReference type="InterPro" id="IPR001141">
    <property type="entry name" value="Ribosomal_eL27"/>
</dbReference>
<dbReference type="OrthoDB" id="1908962at2759"/>
<dbReference type="GO" id="GO:0006412">
    <property type="term" value="P:translation"/>
    <property type="evidence" value="ECO:0007669"/>
    <property type="project" value="InterPro"/>
</dbReference>
<dbReference type="SUPFAM" id="SSF50104">
    <property type="entry name" value="Translation proteins SH3-like domain"/>
    <property type="match status" value="1"/>
</dbReference>
<reference evidence="6 7" key="1">
    <citation type="submission" date="2017-08" db="EMBL/GenBank/DDBJ databases">
        <title>Acidophilic green algal genome provides insights into adaptation to an acidic environment.</title>
        <authorList>
            <person name="Hirooka S."/>
            <person name="Hirose Y."/>
            <person name="Kanesaki Y."/>
            <person name="Higuchi S."/>
            <person name="Fujiwara T."/>
            <person name="Onuma R."/>
            <person name="Era A."/>
            <person name="Ohbayashi R."/>
            <person name="Uzuka A."/>
            <person name="Nozaki H."/>
            <person name="Yoshikawa H."/>
            <person name="Miyagishima S.Y."/>
        </authorList>
    </citation>
    <scope>NUCLEOTIDE SEQUENCE [LARGE SCALE GENOMIC DNA]</scope>
    <source>
        <strain evidence="6 7">NIES-2499</strain>
    </source>
</reference>
<dbReference type="PANTHER" id="PTHR10497">
    <property type="entry name" value="60S RIBOSOMAL PROTEIN L27"/>
    <property type="match status" value="1"/>
</dbReference>
<dbReference type="InterPro" id="IPR038655">
    <property type="entry name" value="Ribosomal_eL27_sf"/>
</dbReference>
<organism evidence="6 7">
    <name type="scientific">Chlamydomonas eustigma</name>
    <dbReference type="NCBI Taxonomy" id="1157962"/>
    <lineage>
        <taxon>Eukaryota</taxon>
        <taxon>Viridiplantae</taxon>
        <taxon>Chlorophyta</taxon>
        <taxon>core chlorophytes</taxon>
        <taxon>Chlorophyceae</taxon>
        <taxon>CS clade</taxon>
        <taxon>Chlamydomonadales</taxon>
        <taxon>Chlamydomonadaceae</taxon>
        <taxon>Chlamydomonas</taxon>
    </lineage>
</organism>
<dbReference type="InterPro" id="IPR041991">
    <property type="entry name" value="Ribosomal_eL27_KOW"/>
</dbReference>
<accession>A0A250X3E6</accession>
<comment type="similarity">
    <text evidence="1 4">Belongs to the eukaryotic ribosomal protein eL27 family.</text>
</comment>
<keyword evidence="2 4" id="KW-0689">Ribosomal protein</keyword>
<dbReference type="InterPro" id="IPR008991">
    <property type="entry name" value="Translation_prot_SH3-like_sf"/>
</dbReference>
<evidence type="ECO:0000256" key="3">
    <source>
        <dbReference type="ARBA" id="ARBA00023274"/>
    </source>
</evidence>
<dbReference type="GO" id="GO:1990904">
    <property type="term" value="C:ribonucleoprotein complex"/>
    <property type="evidence" value="ECO:0007669"/>
    <property type="project" value="UniProtKB-KW"/>
</dbReference>
<dbReference type="Pfam" id="PF00467">
    <property type="entry name" value="KOW"/>
    <property type="match status" value="1"/>
</dbReference>
<comment type="caution">
    <text evidence="6">The sequence shown here is derived from an EMBL/GenBank/DDBJ whole genome shotgun (WGS) entry which is preliminary data.</text>
</comment>
<dbReference type="Pfam" id="PF01777">
    <property type="entry name" value="Ribosomal_L27e"/>
    <property type="match status" value="1"/>
</dbReference>
<keyword evidence="3 4" id="KW-0687">Ribonucleoprotein</keyword>
<protein>
    <recommendedName>
        <fullName evidence="4">60S ribosomal protein L27</fullName>
    </recommendedName>
</protein>
<dbReference type="GO" id="GO:0005840">
    <property type="term" value="C:ribosome"/>
    <property type="evidence" value="ECO:0007669"/>
    <property type="project" value="UniProtKB-KW"/>
</dbReference>
<feature type="domain" description="KOW" evidence="5">
    <location>
        <begin position="4"/>
        <end position="31"/>
    </location>
</feature>
<dbReference type="FunFam" id="2.30.30.770:FF:000001">
    <property type="entry name" value="60S ribosomal protein L27"/>
    <property type="match status" value="1"/>
</dbReference>
<sequence length="135" mass="15457">MVKFLKPGKVVIVLTGRYAGKKAVIVKNHDEGTSSRPYGHALVVGLSKEPRKVIKRSSLKKQAKRSSVKTFIKTVNYNHIMPTRYTLDVDFKASVSPDVLDNSTKKVEVQKECKKLLEEKFKTGKNRWFFSKLRF</sequence>
<dbReference type="STRING" id="1157962.A0A250X3E6"/>
<dbReference type="AlphaFoldDB" id="A0A250X3E6"/>
<proteinExistence type="inferred from homology"/>
<gene>
    <name evidence="6" type="ORF">CEUSTIGMA_g5047.t1</name>
</gene>
<keyword evidence="7" id="KW-1185">Reference proteome</keyword>
<dbReference type="EMBL" id="BEGY01000026">
    <property type="protein sequence ID" value="GAX77603.1"/>
    <property type="molecule type" value="Genomic_DNA"/>
</dbReference>
<evidence type="ECO:0000313" key="6">
    <source>
        <dbReference type="EMBL" id="GAX77603.1"/>
    </source>
</evidence>
<evidence type="ECO:0000259" key="5">
    <source>
        <dbReference type="SMART" id="SM00739"/>
    </source>
</evidence>
<dbReference type="InterPro" id="IPR018262">
    <property type="entry name" value="Ribosomal_eL27_CS"/>
</dbReference>
<dbReference type="SMART" id="SM00739">
    <property type="entry name" value="KOW"/>
    <property type="match status" value="1"/>
</dbReference>
<dbReference type="InterPro" id="IPR005824">
    <property type="entry name" value="KOW"/>
</dbReference>
<dbReference type="GO" id="GO:0003735">
    <property type="term" value="F:structural constituent of ribosome"/>
    <property type="evidence" value="ECO:0007669"/>
    <property type="project" value="InterPro"/>
</dbReference>
<dbReference type="Gene3D" id="2.30.30.770">
    <property type="match status" value="1"/>
</dbReference>
<evidence type="ECO:0000313" key="7">
    <source>
        <dbReference type="Proteomes" id="UP000232323"/>
    </source>
</evidence>
<evidence type="ECO:0000256" key="1">
    <source>
        <dbReference type="ARBA" id="ARBA00009124"/>
    </source>
</evidence>
<evidence type="ECO:0000256" key="2">
    <source>
        <dbReference type="ARBA" id="ARBA00022980"/>
    </source>
</evidence>
<evidence type="ECO:0000256" key="4">
    <source>
        <dbReference type="RuleBase" id="RU000575"/>
    </source>
</evidence>
<dbReference type="CDD" id="cd06090">
    <property type="entry name" value="KOW_RPL27"/>
    <property type="match status" value="1"/>
</dbReference>
<dbReference type="Proteomes" id="UP000232323">
    <property type="component" value="Unassembled WGS sequence"/>
</dbReference>
<name>A0A250X3E6_9CHLO</name>